<protein>
    <submittedName>
        <fullName evidence="1">Uncharacterized protein</fullName>
    </submittedName>
</protein>
<dbReference type="EMBL" id="JABFCR010000023">
    <property type="protein sequence ID" value="NNU33869.1"/>
    <property type="molecule type" value="Genomic_DNA"/>
</dbReference>
<organism evidence="1 2">
    <name type="scientific">Mucilaginibacter humi</name>
    <dbReference type="NCBI Taxonomy" id="2732510"/>
    <lineage>
        <taxon>Bacteria</taxon>
        <taxon>Pseudomonadati</taxon>
        <taxon>Bacteroidota</taxon>
        <taxon>Sphingobacteriia</taxon>
        <taxon>Sphingobacteriales</taxon>
        <taxon>Sphingobacteriaceae</taxon>
        <taxon>Mucilaginibacter</taxon>
    </lineage>
</organism>
<comment type="caution">
    <text evidence="1">The sequence shown here is derived from an EMBL/GenBank/DDBJ whole genome shotgun (WGS) entry which is preliminary data.</text>
</comment>
<evidence type="ECO:0000313" key="1">
    <source>
        <dbReference type="EMBL" id="NNU33869.1"/>
    </source>
</evidence>
<proteinExistence type="predicted"/>
<reference evidence="1 2" key="1">
    <citation type="submission" date="2020-05" db="EMBL/GenBank/DDBJ databases">
        <authorList>
            <person name="Khan S.A."/>
            <person name="Jeon C.O."/>
            <person name="Chun B.H."/>
        </authorList>
    </citation>
    <scope>NUCLEOTIDE SEQUENCE [LARGE SCALE GENOMIC DNA]</scope>
    <source>
        <strain evidence="1 2">S1162</strain>
    </source>
</reference>
<keyword evidence="2" id="KW-1185">Reference proteome</keyword>
<dbReference type="RefSeq" id="WP_175269554.1">
    <property type="nucleotide sequence ID" value="NZ_JABFCR010000023.1"/>
</dbReference>
<gene>
    <name evidence="1" type="ORF">HK413_06425</name>
</gene>
<name>A0ABX1W1Z0_9SPHI</name>
<accession>A0ABX1W1Z0</accession>
<sequence>MRFIRFSIQNNLPAFLDYHDELDSDKHYLMVNTKNSNDPELKEMIFNYLSRLAVIKQDKLKQLKN</sequence>
<evidence type="ECO:0000313" key="2">
    <source>
        <dbReference type="Proteomes" id="UP000566071"/>
    </source>
</evidence>
<dbReference type="Proteomes" id="UP000566071">
    <property type="component" value="Unassembled WGS sequence"/>
</dbReference>